<dbReference type="Proteomes" id="UP000626092">
    <property type="component" value="Unassembled WGS sequence"/>
</dbReference>
<dbReference type="OrthoDB" id="999321at2759"/>
<name>A0A834LKU4_RHOSS</name>
<accession>A0A834LKU4</accession>
<comment type="caution">
    <text evidence="3">The sequence shown here is derived from an EMBL/GenBank/DDBJ whole genome shotgun (WGS) entry which is preliminary data.</text>
</comment>
<keyword evidence="4" id="KW-1185">Reference proteome</keyword>
<dbReference type="PANTHER" id="PTHR34268">
    <property type="entry name" value="OS01G0321850 PROTEIN"/>
    <property type="match status" value="1"/>
</dbReference>
<feature type="transmembrane region" description="Helical" evidence="2">
    <location>
        <begin position="42"/>
        <end position="60"/>
    </location>
</feature>
<feature type="region of interest" description="Disordered" evidence="1">
    <location>
        <begin position="94"/>
        <end position="123"/>
    </location>
</feature>
<keyword evidence="2" id="KW-1133">Transmembrane helix</keyword>
<reference evidence="3" key="1">
    <citation type="submission" date="2019-11" db="EMBL/GenBank/DDBJ databases">
        <authorList>
            <person name="Liu Y."/>
            <person name="Hou J."/>
            <person name="Li T.-Q."/>
            <person name="Guan C.-H."/>
            <person name="Wu X."/>
            <person name="Wu H.-Z."/>
            <person name="Ling F."/>
            <person name="Zhang R."/>
            <person name="Shi X.-G."/>
            <person name="Ren J.-P."/>
            <person name="Chen E.-F."/>
            <person name="Sun J.-M."/>
        </authorList>
    </citation>
    <scope>NUCLEOTIDE SEQUENCE</scope>
    <source>
        <strain evidence="3">Adult_tree_wgs_1</strain>
        <tissue evidence="3">Leaves</tissue>
    </source>
</reference>
<protein>
    <submittedName>
        <fullName evidence="3">Uncharacterized protein</fullName>
    </submittedName>
</protein>
<keyword evidence="2" id="KW-0812">Transmembrane</keyword>
<evidence type="ECO:0000256" key="1">
    <source>
        <dbReference type="SAM" id="MobiDB-lite"/>
    </source>
</evidence>
<sequence length="123" mass="13303">MWITNPAVDIIALSGWLAKPDIPTADVIRITAMEIETGLGDVLLKVVLFVLVQALVYLILSKSSDIFSKNPVRSPSFKPAPSVNTRRIIAALADMPSGGEASPSPKDTVLQRKNDRTAHEHTS</sequence>
<gene>
    <name evidence="3" type="ORF">RHSIM_Rhsim07G0049700</name>
</gene>
<proteinExistence type="predicted"/>
<evidence type="ECO:0000313" key="4">
    <source>
        <dbReference type="Proteomes" id="UP000626092"/>
    </source>
</evidence>
<organism evidence="3 4">
    <name type="scientific">Rhododendron simsii</name>
    <name type="common">Sims's rhododendron</name>
    <dbReference type="NCBI Taxonomy" id="118357"/>
    <lineage>
        <taxon>Eukaryota</taxon>
        <taxon>Viridiplantae</taxon>
        <taxon>Streptophyta</taxon>
        <taxon>Embryophyta</taxon>
        <taxon>Tracheophyta</taxon>
        <taxon>Spermatophyta</taxon>
        <taxon>Magnoliopsida</taxon>
        <taxon>eudicotyledons</taxon>
        <taxon>Gunneridae</taxon>
        <taxon>Pentapetalae</taxon>
        <taxon>asterids</taxon>
        <taxon>Ericales</taxon>
        <taxon>Ericaceae</taxon>
        <taxon>Ericoideae</taxon>
        <taxon>Rhodoreae</taxon>
        <taxon>Rhododendron</taxon>
    </lineage>
</organism>
<evidence type="ECO:0000313" key="3">
    <source>
        <dbReference type="EMBL" id="KAF7138394.1"/>
    </source>
</evidence>
<evidence type="ECO:0000256" key="2">
    <source>
        <dbReference type="SAM" id="Phobius"/>
    </source>
</evidence>
<dbReference type="PANTHER" id="PTHR34268:SF8">
    <property type="entry name" value="FAE DOMAIN-CONTAINING PROTEIN"/>
    <property type="match status" value="1"/>
</dbReference>
<dbReference type="AlphaFoldDB" id="A0A834LKU4"/>
<keyword evidence="2" id="KW-0472">Membrane</keyword>
<dbReference type="EMBL" id="WJXA01000007">
    <property type="protein sequence ID" value="KAF7138394.1"/>
    <property type="molecule type" value="Genomic_DNA"/>
</dbReference>
<feature type="compositionally biased region" description="Basic and acidic residues" evidence="1">
    <location>
        <begin position="109"/>
        <end position="123"/>
    </location>
</feature>